<feature type="compositionally biased region" description="Polar residues" evidence="1">
    <location>
        <begin position="10"/>
        <end position="19"/>
    </location>
</feature>
<gene>
    <name evidence="2" type="ORF">NDU88_005599</name>
</gene>
<dbReference type="AlphaFoldDB" id="A0AAV7RNR2"/>
<reference evidence="2" key="1">
    <citation type="journal article" date="2022" name="bioRxiv">
        <title>Sequencing and chromosome-scale assembly of the giantPleurodeles waltlgenome.</title>
        <authorList>
            <person name="Brown T."/>
            <person name="Elewa A."/>
            <person name="Iarovenko S."/>
            <person name="Subramanian E."/>
            <person name="Araus A.J."/>
            <person name="Petzold A."/>
            <person name="Susuki M."/>
            <person name="Suzuki K.-i.T."/>
            <person name="Hayashi T."/>
            <person name="Toyoda A."/>
            <person name="Oliveira C."/>
            <person name="Osipova E."/>
            <person name="Leigh N.D."/>
            <person name="Simon A."/>
            <person name="Yun M.H."/>
        </authorList>
    </citation>
    <scope>NUCLEOTIDE SEQUENCE</scope>
    <source>
        <strain evidence="2">20211129_DDA</strain>
        <tissue evidence="2">Liver</tissue>
    </source>
</reference>
<evidence type="ECO:0000313" key="2">
    <source>
        <dbReference type="EMBL" id="KAJ1152824.1"/>
    </source>
</evidence>
<feature type="compositionally biased region" description="Polar residues" evidence="1">
    <location>
        <begin position="37"/>
        <end position="48"/>
    </location>
</feature>
<feature type="region of interest" description="Disordered" evidence="1">
    <location>
        <begin position="1"/>
        <end position="153"/>
    </location>
</feature>
<evidence type="ECO:0000313" key="3">
    <source>
        <dbReference type="Proteomes" id="UP001066276"/>
    </source>
</evidence>
<comment type="caution">
    <text evidence="2">The sequence shown here is derived from an EMBL/GenBank/DDBJ whole genome shotgun (WGS) entry which is preliminary data.</text>
</comment>
<feature type="compositionally biased region" description="Polar residues" evidence="1">
    <location>
        <begin position="73"/>
        <end position="83"/>
    </location>
</feature>
<protein>
    <submittedName>
        <fullName evidence="2">Uncharacterized protein</fullName>
    </submittedName>
</protein>
<sequence length="153" mass="17181">MPGPGASKADNANTTQKSFPQMEESSPESKPTEKNSQYTPTRTSIQTLSKEKRDKQLVTDQHTATARKPPHSGPSQAKNQTRASAEPEAEWKSTARNGKQPRTTNTKSSGNEDPNTREKKDRQEPPKARTGREADTWQQRPQRKEQQTPWQGD</sequence>
<feature type="compositionally biased region" description="Polar residues" evidence="1">
    <location>
        <begin position="94"/>
        <end position="113"/>
    </location>
</feature>
<keyword evidence="3" id="KW-1185">Reference proteome</keyword>
<feature type="compositionally biased region" description="Basic and acidic residues" evidence="1">
    <location>
        <begin position="114"/>
        <end position="135"/>
    </location>
</feature>
<dbReference type="Proteomes" id="UP001066276">
    <property type="component" value="Chromosome 5"/>
</dbReference>
<organism evidence="2 3">
    <name type="scientific">Pleurodeles waltl</name>
    <name type="common">Iberian ribbed newt</name>
    <dbReference type="NCBI Taxonomy" id="8319"/>
    <lineage>
        <taxon>Eukaryota</taxon>
        <taxon>Metazoa</taxon>
        <taxon>Chordata</taxon>
        <taxon>Craniata</taxon>
        <taxon>Vertebrata</taxon>
        <taxon>Euteleostomi</taxon>
        <taxon>Amphibia</taxon>
        <taxon>Batrachia</taxon>
        <taxon>Caudata</taxon>
        <taxon>Salamandroidea</taxon>
        <taxon>Salamandridae</taxon>
        <taxon>Pleurodelinae</taxon>
        <taxon>Pleurodeles</taxon>
    </lineage>
</organism>
<name>A0AAV7RNR2_PLEWA</name>
<proteinExistence type="predicted"/>
<evidence type="ECO:0000256" key="1">
    <source>
        <dbReference type="SAM" id="MobiDB-lite"/>
    </source>
</evidence>
<dbReference type="EMBL" id="JANPWB010000009">
    <property type="protein sequence ID" value="KAJ1152824.1"/>
    <property type="molecule type" value="Genomic_DNA"/>
</dbReference>
<accession>A0AAV7RNR2</accession>